<dbReference type="Proteomes" id="UP001268256">
    <property type="component" value="Unassembled WGS sequence"/>
</dbReference>
<dbReference type="RefSeq" id="WP_322879544.1">
    <property type="nucleotide sequence ID" value="NZ_JAVMIP010000027.1"/>
</dbReference>
<proteinExistence type="predicted"/>
<comment type="caution">
    <text evidence="1">The sequence shown here is derived from an EMBL/GenBank/DDBJ whole genome shotgun (WGS) entry which is preliminary data.</text>
</comment>
<gene>
    <name evidence="1" type="ORF">RIF25_16180</name>
</gene>
<dbReference type="AlphaFoldDB" id="A0AAE4FU22"/>
<dbReference type="EMBL" id="JAVMIP010000027">
    <property type="protein sequence ID" value="MDS3862338.1"/>
    <property type="molecule type" value="Genomic_DNA"/>
</dbReference>
<evidence type="ECO:0000313" key="1">
    <source>
        <dbReference type="EMBL" id="MDS3862338.1"/>
    </source>
</evidence>
<keyword evidence="2" id="KW-1185">Reference proteome</keyword>
<organism evidence="1 2">
    <name type="scientific">Pseudocalidococcus azoricus BACA0444</name>
    <dbReference type="NCBI Taxonomy" id="2918990"/>
    <lineage>
        <taxon>Bacteria</taxon>
        <taxon>Bacillati</taxon>
        <taxon>Cyanobacteriota</taxon>
        <taxon>Cyanophyceae</taxon>
        <taxon>Acaryochloridales</taxon>
        <taxon>Thermosynechococcaceae</taxon>
        <taxon>Pseudocalidococcus</taxon>
        <taxon>Pseudocalidococcus azoricus</taxon>
    </lineage>
</organism>
<protein>
    <submittedName>
        <fullName evidence="1">Uncharacterized protein</fullName>
    </submittedName>
</protein>
<evidence type="ECO:0000313" key="2">
    <source>
        <dbReference type="Proteomes" id="UP001268256"/>
    </source>
</evidence>
<reference evidence="2" key="1">
    <citation type="submission" date="2023-07" db="EMBL/GenBank/DDBJ databases">
        <authorList>
            <person name="Luz R."/>
            <person name="Cordeiro R."/>
            <person name="Fonseca A."/>
            <person name="Goncalves V."/>
        </authorList>
    </citation>
    <scope>NUCLEOTIDE SEQUENCE [LARGE SCALE GENOMIC DNA]</scope>
    <source>
        <strain evidence="2">BACA0444</strain>
    </source>
</reference>
<sequence>MLEVNAQMHEDLMKAAVGVFPLTQDLTNLKSVSDINNAMRNTEAMQACIQYLQSIPKVAELITERYVARGNAY</sequence>
<accession>A0AAE4FU22</accession>
<name>A0AAE4FU22_9CYAN</name>